<comment type="catalytic activity">
    <reaction evidence="12">
        <text>2'-deoxycytidine + H2O + H(+) = 2'-deoxyuridine + NH4(+)</text>
        <dbReference type="Rhea" id="RHEA:13433"/>
        <dbReference type="ChEBI" id="CHEBI:15377"/>
        <dbReference type="ChEBI" id="CHEBI:15378"/>
        <dbReference type="ChEBI" id="CHEBI:15698"/>
        <dbReference type="ChEBI" id="CHEBI:16450"/>
        <dbReference type="ChEBI" id="CHEBI:28938"/>
        <dbReference type="EC" id="3.5.4.5"/>
    </reaction>
</comment>
<comment type="catalytic activity">
    <reaction evidence="9 12">
        <text>cytidine + H2O + H(+) = uridine + NH4(+)</text>
        <dbReference type="Rhea" id="RHEA:16069"/>
        <dbReference type="ChEBI" id="CHEBI:15377"/>
        <dbReference type="ChEBI" id="CHEBI:15378"/>
        <dbReference type="ChEBI" id="CHEBI:16704"/>
        <dbReference type="ChEBI" id="CHEBI:17562"/>
        <dbReference type="ChEBI" id="CHEBI:28938"/>
        <dbReference type="EC" id="3.5.4.5"/>
    </reaction>
</comment>
<name>A0A6P8Z1H1_THRPL</name>
<evidence type="ECO:0000256" key="9">
    <source>
        <dbReference type="ARBA" id="ARBA00049558"/>
    </source>
</evidence>
<dbReference type="GO" id="GO:0072527">
    <property type="term" value="P:pyrimidine-containing compound metabolic process"/>
    <property type="evidence" value="ECO:0007669"/>
    <property type="project" value="UniProtKB-ARBA"/>
</dbReference>
<dbReference type="Pfam" id="PF00383">
    <property type="entry name" value="dCMP_cyt_deam_1"/>
    <property type="match status" value="1"/>
</dbReference>
<dbReference type="InterPro" id="IPR016192">
    <property type="entry name" value="APOBEC/CMP_deaminase_Zn-bd"/>
</dbReference>
<evidence type="ECO:0000256" key="1">
    <source>
        <dbReference type="ARBA" id="ARBA00001947"/>
    </source>
</evidence>
<evidence type="ECO:0000256" key="2">
    <source>
        <dbReference type="ARBA" id="ARBA00003949"/>
    </source>
</evidence>
<dbReference type="GO" id="GO:0004126">
    <property type="term" value="F:cytidine deaminase activity"/>
    <property type="evidence" value="ECO:0007669"/>
    <property type="project" value="UniProtKB-UniRule"/>
</dbReference>
<evidence type="ECO:0000256" key="8">
    <source>
        <dbReference type="ARBA" id="ARBA00032005"/>
    </source>
</evidence>
<comment type="function">
    <text evidence="2 12">This enzyme scavenges exogenous and endogenous cytidine and 2'-deoxycytidine for UMP synthesis.</text>
</comment>
<evidence type="ECO:0000256" key="7">
    <source>
        <dbReference type="ARBA" id="ARBA00022833"/>
    </source>
</evidence>
<dbReference type="NCBIfam" id="TIGR01354">
    <property type="entry name" value="cyt_deam_tetra"/>
    <property type="match status" value="1"/>
</dbReference>
<dbReference type="AlphaFoldDB" id="A0A6P8Z1H1"/>
<proteinExistence type="inferred from homology"/>
<protein>
    <recommendedName>
        <fullName evidence="4 12">Cytidine deaminase</fullName>
        <ecNumber evidence="4 12">3.5.4.5</ecNumber>
    </recommendedName>
    <alternativeName>
        <fullName evidence="8 12">Cytidine aminohydrolase</fullName>
    </alternativeName>
</protein>
<evidence type="ECO:0000313" key="14">
    <source>
        <dbReference type="Proteomes" id="UP000515158"/>
    </source>
</evidence>
<comment type="similarity">
    <text evidence="3 12">Belongs to the cytidine and deoxycytidylate deaminase family.</text>
</comment>
<evidence type="ECO:0000313" key="15">
    <source>
        <dbReference type="RefSeq" id="XP_034243825.1"/>
    </source>
</evidence>
<dbReference type="GO" id="GO:0055086">
    <property type="term" value="P:nucleobase-containing small molecule metabolic process"/>
    <property type="evidence" value="ECO:0007669"/>
    <property type="project" value="UniProtKB-ARBA"/>
</dbReference>
<dbReference type="InterPro" id="IPR050202">
    <property type="entry name" value="Cyt/Deoxycyt_deaminase"/>
</dbReference>
<dbReference type="GO" id="GO:0005829">
    <property type="term" value="C:cytosol"/>
    <property type="evidence" value="ECO:0007669"/>
    <property type="project" value="TreeGrafter"/>
</dbReference>
<evidence type="ECO:0000256" key="12">
    <source>
        <dbReference type="RuleBase" id="RU364006"/>
    </source>
</evidence>
<dbReference type="InParanoid" id="A0A6P8Z1H1"/>
<dbReference type="GO" id="GO:0008270">
    <property type="term" value="F:zinc ion binding"/>
    <property type="evidence" value="ECO:0007669"/>
    <property type="project" value="UniProtKB-UniRule"/>
</dbReference>
<accession>A0A6P8Z1H1</accession>
<feature type="domain" description="CMP/dCMP-type deaminase" evidence="13">
    <location>
        <begin position="19"/>
        <end position="150"/>
    </location>
</feature>
<dbReference type="GO" id="GO:0042802">
    <property type="term" value="F:identical protein binding"/>
    <property type="evidence" value="ECO:0007669"/>
    <property type="project" value="UniProtKB-ARBA"/>
</dbReference>
<evidence type="ECO:0000256" key="5">
    <source>
        <dbReference type="ARBA" id="ARBA00022723"/>
    </source>
</evidence>
<dbReference type="RefSeq" id="XP_034243825.1">
    <property type="nucleotide sequence ID" value="XM_034387934.1"/>
</dbReference>
<dbReference type="EC" id="3.5.4.5" evidence="4 12"/>
<dbReference type="PROSITE" id="PS00903">
    <property type="entry name" value="CYT_DCMP_DEAMINASES_1"/>
    <property type="match status" value="1"/>
</dbReference>
<dbReference type="FunCoup" id="A0A6P8Z1H1">
    <property type="interactions" value="105"/>
</dbReference>
<reference evidence="15" key="1">
    <citation type="submission" date="2025-08" db="UniProtKB">
        <authorList>
            <consortium name="RefSeq"/>
        </authorList>
    </citation>
    <scope>IDENTIFICATION</scope>
    <source>
        <tissue evidence="15">Total insect</tissue>
    </source>
</reference>
<dbReference type="Proteomes" id="UP000515158">
    <property type="component" value="Unplaced"/>
</dbReference>
<dbReference type="InterPro" id="IPR002125">
    <property type="entry name" value="CMP_dCMP_dom"/>
</dbReference>
<evidence type="ECO:0000256" key="6">
    <source>
        <dbReference type="ARBA" id="ARBA00022801"/>
    </source>
</evidence>
<feature type="active site" description="Proton donor" evidence="10">
    <location>
        <position position="72"/>
    </location>
</feature>
<evidence type="ECO:0000256" key="4">
    <source>
        <dbReference type="ARBA" id="ARBA00012783"/>
    </source>
</evidence>
<feature type="binding site" evidence="11">
    <location>
        <position position="70"/>
    </location>
    <ligand>
        <name>Zn(2+)</name>
        <dbReference type="ChEBI" id="CHEBI:29105"/>
        <note>catalytic</note>
    </ligand>
</feature>
<keyword evidence="6 12" id="KW-0378">Hydrolase</keyword>
<keyword evidence="7 11" id="KW-0862">Zinc</keyword>
<evidence type="ECO:0000259" key="13">
    <source>
        <dbReference type="PROSITE" id="PS51747"/>
    </source>
</evidence>
<comment type="cofactor">
    <cofactor evidence="1 11 12">
        <name>Zn(2+)</name>
        <dbReference type="ChEBI" id="CHEBI:29105"/>
    </cofactor>
</comment>
<feature type="binding site" evidence="11">
    <location>
        <position position="110"/>
    </location>
    <ligand>
        <name>Zn(2+)</name>
        <dbReference type="ChEBI" id="CHEBI:29105"/>
        <note>catalytic</note>
    </ligand>
</feature>
<dbReference type="GeneID" id="117646764"/>
<evidence type="ECO:0000256" key="11">
    <source>
        <dbReference type="PIRSR" id="PIRSR606262-3"/>
    </source>
</evidence>
<dbReference type="InterPro" id="IPR006262">
    <property type="entry name" value="Cyt_deam_tetra"/>
</dbReference>
<dbReference type="PANTHER" id="PTHR11644:SF2">
    <property type="entry name" value="CYTIDINE DEAMINASE"/>
    <property type="match status" value="1"/>
</dbReference>
<evidence type="ECO:0000256" key="3">
    <source>
        <dbReference type="ARBA" id="ARBA00006576"/>
    </source>
</evidence>
<dbReference type="KEGG" id="tpal:117646764"/>
<dbReference type="FunFam" id="3.40.140.10:FF:000008">
    <property type="entry name" value="Cytidine deaminase"/>
    <property type="match status" value="1"/>
</dbReference>
<dbReference type="NCBIfam" id="NF004064">
    <property type="entry name" value="PRK05578.1"/>
    <property type="match status" value="1"/>
</dbReference>
<dbReference type="OrthoDB" id="414540at2759"/>
<sequence length="150" mass="16389">MADVQRSAGKIVEFATLSADVQDLIKRGVDVRERAYCPYSNFKVGSAILCDDGSIITGCNVENGAHGSICAERTAVCKAVSEGKRKFVKIAVVADKDRLHDEFVAPCGSCRQFIVEFGTQIEILLSPPDMSQVLITSIKEILPLHFTLRE</sequence>
<feature type="binding site" evidence="11">
    <location>
        <position position="107"/>
    </location>
    <ligand>
        <name>Zn(2+)</name>
        <dbReference type="ChEBI" id="CHEBI:29105"/>
        <note>catalytic</note>
    </ligand>
</feature>
<evidence type="ECO:0000256" key="10">
    <source>
        <dbReference type="PIRSR" id="PIRSR606262-1"/>
    </source>
</evidence>
<gene>
    <name evidence="15" type="primary">LOC117646764</name>
</gene>
<keyword evidence="14" id="KW-1185">Reference proteome</keyword>
<dbReference type="PROSITE" id="PS51747">
    <property type="entry name" value="CYT_DCMP_DEAMINASES_2"/>
    <property type="match status" value="1"/>
</dbReference>
<keyword evidence="5 11" id="KW-0479">Metal-binding</keyword>
<dbReference type="SUPFAM" id="SSF53927">
    <property type="entry name" value="Cytidine deaminase-like"/>
    <property type="match status" value="1"/>
</dbReference>
<dbReference type="InterPro" id="IPR016193">
    <property type="entry name" value="Cytidine_deaminase-like"/>
</dbReference>
<dbReference type="PANTHER" id="PTHR11644">
    <property type="entry name" value="CYTIDINE DEAMINASE"/>
    <property type="match status" value="1"/>
</dbReference>
<dbReference type="CDD" id="cd01283">
    <property type="entry name" value="cytidine_deaminase"/>
    <property type="match status" value="1"/>
</dbReference>
<organism evidence="15">
    <name type="scientific">Thrips palmi</name>
    <name type="common">Melon thrips</name>
    <dbReference type="NCBI Taxonomy" id="161013"/>
    <lineage>
        <taxon>Eukaryota</taxon>
        <taxon>Metazoa</taxon>
        <taxon>Ecdysozoa</taxon>
        <taxon>Arthropoda</taxon>
        <taxon>Hexapoda</taxon>
        <taxon>Insecta</taxon>
        <taxon>Pterygota</taxon>
        <taxon>Neoptera</taxon>
        <taxon>Paraneoptera</taxon>
        <taxon>Thysanoptera</taxon>
        <taxon>Terebrantia</taxon>
        <taxon>Thripoidea</taxon>
        <taxon>Thripidae</taxon>
        <taxon>Thrips</taxon>
    </lineage>
</organism>
<dbReference type="Gene3D" id="3.40.140.10">
    <property type="entry name" value="Cytidine Deaminase, domain 2"/>
    <property type="match status" value="1"/>
</dbReference>